<feature type="domain" description="Gamma-glutamylcyclotransferase AIG2-like" evidence="1">
    <location>
        <begin position="21"/>
        <end position="139"/>
    </location>
</feature>
<proteinExistence type="predicted"/>
<dbReference type="OrthoDB" id="12208at10239"/>
<sequence length="147" mass="16663">MSQYVRQEVNLTEDLAKCRRVAVYGTLLSGFGNNRRLNGARLIDGAQSCFWGTMFSAGGFPILSLVEPNSIITCEIWEIPEGEKGEAIMDSLDALEGYPGWYDRKIKTFVIRGEKIEAWIYYQNIDGNALHEVQSGCWRTFVEENKV</sequence>
<dbReference type="KEGG" id="vg:12979139"/>
<gene>
    <name evidence="2" type="ORF">tf_25</name>
</gene>
<organism evidence="2 3">
    <name type="scientific">Pseudomonas phage tf</name>
    <dbReference type="NCBI Taxonomy" id="1114179"/>
    <lineage>
        <taxon>Viruses</taxon>
        <taxon>Duplodnaviria</taxon>
        <taxon>Heunggongvirae</taxon>
        <taxon>Uroviricota</taxon>
        <taxon>Caudoviricetes</taxon>
        <taxon>Krylovvirus</taxon>
        <taxon>Krylovvirus tf</taxon>
    </lineage>
</organism>
<dbReference type="RefSeq" id="YP_006382487.1">
    <property type="nucleotide sequence ID" value="NC_017971.2"/>
</dbReference>
<dbReference type="EMBL" id="HE611333">
    <property type="protein sequence ID" value="CCE60782.1"/>
    <property type="molecule type" value="Genomic_DNA"/>
</dbReference>
<reference evidence="2 3" key="1">
    <citation type="journal article" date="2012" name="PLoS ONE">
        <title>Genomic Analysis of Pseudomonas putida Phage tf with Localized Single-Strand DNA Interruptions.</title>
        <authorList>
            <person name="Glukhov A.S."/>
            <person name="Krutilina A.I."/>
            <person name="Shlyapnikov M.G."/>
            <person name="Severinov K."/>
            <person name="Lavysh D."/>
            <person name="Kochetkov V.V."/>
            <person name="McGrath J.W."/>
            <person name="de Leeuwe C."/>
            <person name="Shaburova O.V."/>
            <person name="Krylov V.N."/>
            <person name="Akulenko N.V."/>
            <person name="Kulakov L.A."/>
        </authorList>
    </citation>
    <scope>NUCLEOTIDE SEQUENCE [LARGE SCALE GENOMIC DNA]</scope>
</reference>
<evidence type="ECO:0000313" key="3">
    <source>
        <dbReference type="Proteomes" id="UP000002867"/>
    </source>
</evidence>
<dbReference type="Proteomes" id="UP000002867">
    <property type="component" value="Segment"/>
</dbReference>
<dbReference type="InterPro" id="IPR009288">
    <property type="entry name" value="AIG2-like_dom"/>
</dbReference>
<name>I2FLP8_9CAUD</name>
<dbReference type="SUPFAM" id="SSF110857">
    <property type="entry name" value="Gamma-glutamyl cyclotransferase-like"/>
    <property type="match status" value="1"/>
</dbReference>
<evidence type="ECO:0000313" key="2">
    <source>
        <dbReference type="EMBL" id="CCE60782.1"/>
    </source>
</evidence>
<accession>I2FLP8</accession>
<dbReference type="Pfam" id="PF06094">
    <property type="entry name" value="GGACT"/>
    <property type="match status" value="1"/>
</dbReference>
<dbReference type="CDD" id="cd06661">
    <property type="entry name" value="GGCT_like"/>
    <property type="match status" value="1"/>
</dbReference>
<keyword evidence="3" id="KW-1185">Reference proteome</keyword>
<protein>
    <recommendedName>
        <fullName evidence="1">Gamma-glutamylcyclotransferase AIG2-like domain-containing protein</fullName>
    </recommendedName>
</protein>
<dbReference type="Gene3D" id="3.10.490.10">
    <property type="entry name" value="Gamma-glutamyl cyclotransferase-like"/>
    <property type="match status" value="1"/>
</dbReference>
<dbReference type="InterPro" id="IPR036568">
    <property type="entry name" value="GGCT-like_sf"/>
</dbReference>
<evidence type="ECO:0000259" key="1">
    <source>
        <dbReference type="Pfam" id="PF06094"/>
    </source>
</evidence>
<dbReference type="InterPro" id="IPR013024">
    <property type="entry name" value="GGCT-like"/>
</dbReference>
<dbReference type="GeneID" id="12979139"/>